<dbReference type="AlphaFoldDB" id="A0A364MS01"/>
<evidence type="ECO:0000256" key="4">
    <source>
        <dbReference type="ARBA" id="ARBA00023136"/>
    </source>
</evidence>
<name>A0A364MS01_STELY</name>
<dbReference type="GO" id="GO:0005886">
    <property type="term" value="C:plasma membrane"/>
    <property type="evidence" value="ECO:0007669"/>
    <property type="project" value="TreeGrafter"/>
</dbReference>
<organism evidence="6 7">
    <name type="scientific">Stemphylium lycopersici</name>
    <name type="common">Tomato gray leaf spot disease fungus</name>
    <name type="synonym">Thyrospora lycopersici</name>
    <dbReference type="NCBI Taxonomy" id="183478"/>
    <lineage>
        <taxon>Eukaryota</taxon>
        <taxon>Fungi</taxon>
        <taxon>Dikarya</taxon>
        <taxon>Ascomycota</taxon>
        <taxon>Pezizomycotina</taxon>
        <taxon>Dothideomycetes</taxon>
        <taxon>Pleosporomycetidae</taxon>
        <taxon>Pleosporales</taxon>
        <taxon>Pleosporineae</taxon>
        <taxon>Pleosporaceae</taxon>
        <taxon>Stemphylium</taxon>
    </lineage>
</organism>
<evidence type="ECO:0000313" key="7">
    <source>
        <dbReference type="Proteomes" id="UP000249619"/>
    </source>
</evidence>
<evidence type="ECO:0000256" key="1">
    <source>
        <dbReference type="ARBA" id="ARBA00004141"/>
    </source>
</evidence>
<keyword evidence="7" id="KW-1185">Reference proteome</keyword>
<comment type="subcellular location">
    <subcellularLocation>
        <location evidence="1">Membrane</location>
        <topology evidence="1">Multi-pass membrane protein</topology>
    </subcellularLocation>
</comment>
<dbReference type="GO" id="GO:0000324">
    <property type="term" value="C:fungal-type vacuole"/>
    <property type="evidence" value="ECO:0007669"/>
    <property type="project" value="TreeGrafter"/>
</dbReference>
<dbReference type="PANTHER" id="PTHR31465">
    <property type="entry name" value="PROTEIN RTA1-RELATED"/>
    <property type="match status" value="1"/>
</dbReference>
<sequence>MIIGFEGAKCYHPSILCPVGYAYWRYQPSFSINLAFAVLFGVSLVVFLVQGIAGKRWLGFTIAMAAGCALEVIGYIGRLMAHNDMFSEDAFLIQIICLTIGPAFLAAGIYLCLSRIVTTIGPEHSRIKPLSYPRIFIPCDFISLVLQAAGGGMASVATHQNRNPKKGNRIMIAGLAFQVATLLAFILLAMDFAWRIHRGHTRLGQVVPGPQRGSPGRSWTFKAFLVALTLSTLCIFTRCVFRVAELSQGWDGHLANTQKYFVGLEGTVIVASVLLLNLFHPGFCFTEAMEARAVQPSKKTWYGKNKNVNQGSTSDVELVDVNTALPK</sequence>
<feature type="transmembrane region" description="Helical" evidence="5">
    <location>
        <begin position="91"/>
        <end position="114"/>
    </location>
</feature>
<dbReference type="InterPro" id="IPR007568">
    <property type="entry name" value="RTA1"/>
</dbReference>
<dbReference type="Proteomes" id="UP000249619">
    <property type="component" value="Unassembled WGS sequence"/>
</dbReference>
<feature type="transmembrane region" description="Helical" evidence="5">
    <location>
        <begin position="30"/>
        <end position="50"/>
    </location>
</feature>
<accession>A0A364MS01</accession>
<feature type="transmembrane region" description="Helical" evidence="5">
    <location>
        <begin position="219"/>
        <end position="240"/>
    </location>
</feature>
<keyword evidence="4 5" id="KW-0472">Membrane</keyword>
<evidence type="ECO:0000256" key="3">
    <source>
        <dbReference type="ARBA" id="ARBA00022989"/>
    </source>
</evidence>
<dbReference type="EMBL" id="QGDH01000279">
    <property type="protein sequence ID" value="RAR01315.1"/>
    <property type="molecule type" value="Genomic_DNA"/>
</dbReference>
<keyword evidence="2 5" id="KW-0812">Transmembrane</keyword>
<evidence type="ECO:0000256" key="5">
    <source>
        <dbReference type="SAM" id="Phobius"/>
    </source>
</evidence>
<keyword evidence="3 5" id="KW-1133">Transmembrane helix</keyword>
<feature type="transmembrane region" description="Helical" evidence="5">
    <location>
        <begin position="170"/>
        <end position="194"/>
    </location>
</feature>
<dbReference type="PANTHER" id="PTHR31465:SF7">
    <property type="entry name" value="SPHINGOID LONG-CHAIN BASE TRANSPORTER RSB1"/>
    <property type="match status" value="1"/>
</dbReference>
<gene>
    <name evidence="6" type="ORF">DDE83_008944</name>
</gene>
<dbReference type="Pfam" id="PF04479">
    <property type="entry name" value="RTA1"/>
    <property type="match status" value="1"/>
</dbReference>
<evidence type="ECO:0000256" key="2">
    <source>
        <dbReference type="ARBA" id="ARBA00022692"/>
    </source>
</evidence>
<feature type="transmembrane region" description="Helical" evidence="5">
    <location>
        <begin position="260"/>
        <end position="279"/>
    </location>
</feature>
<dbReference type="STRING" id="183478.A0A364MS01"/>
<protein>
    <submittedName>
        <fullName evidence="6">Sphingoid long-chain base transporter RSB1</fullName>
    </submittedName>
</protein>
<reference evidence="7" key="1">
    <citation type="submission" date="2018-05" db="EMBL/GenBank/DDBJ databases">
        <title>Draft genome sequence of Stemphylium lycopersici strain CIDEFI 213.</title>
        <authorList>
            <person name="Medina R."/>
            <person name="Franco M.E.E."/>
            <person name="Lucentini C.G."/>
            <person name="Saparrat M.C.N."/>
            <person name="Balatti P.A."/>
        </authorList>
    </citation>
    <scope>NUCLEOTIDE SEQUENCE [LARGE SCALE GENOMIC DNA]</scope>
    <source>
        <strain evidence="7">CIDEFI 213</strain>
    </source>
</reference>
<proteinExistence type="predicted"/>
<feature type="transmembrane region" description="Helical" evidence="5">
    <location>
        <begin position="57"/>
        <end position="76"/>
    </location>
</feature>
<comment type="caution">
    <text evidence="6">The sequence shown here is derived from an EMBL/GenBank/DDBJ whole genome shotgun (WGS) entry which is preliminary data.</text>
</comment>
<evidence type="ECO:0000313" key="6">
    <source>
        <dbReference type="EMBL" id="RAR01315.1"/>
    </source>
</evidence>